<dbReference type="Proteomes" id="UP000708148">
    <property type="component" value="Unassembled WGS sequence"/>
</dbReference>
<evidence type="ECO:0000256" key="2">
    <source>
        <dbReference type="SAM" id="MobiDB-lite"/>
    </source>
</evidence>
<dbReference type="Pfam" id="PF13516">
    <property type="entry name" value="LRR_6"/>
    <property type="match status" value="3"/>
</dbReference>
<dbReference type="EMBL" id="CAJHUC010001401">
    <property type="protein sequence ID" value="CAD7700997.1"/>
    <property type="molecule type" value="Genomic_DNA"/>
</dbReference>
<evidence type="ECO:0000313" key="3">
    <source>
        <dbReference type="EMBL" id="CAD7700997.1"/>
    </source>
</evidence>
<feature type="compositionally biased region" description="Low complexity" evidence="2">
    <location>
        <begin position="512"/>
        <end position="523"/>
    </location>
</feature>
<proteinExistence type="predicted"/>
<dbReference type="GO" id="GO:0005930">
    <property type="term" value="C:axoneme"/>
    <property type="evidence" value="ECO:0007669"/>
    <property type="project" value="UniProtKB-SubCell"/>
</dbReference>
<feature type="non-terminal residue" evidence="3">
    <location>
        <position position="1"/>
    </location>
</feature>
<accession>A0A8S1J5H1</accession>
<feature type="region of interest" description="Disordered" evidence="2">
    <location>
        <begin position="469"/>
        <end position="544"/>
    </location>
</feature>
<dbReference type="OrthoDB" id="76105at2759"/>
<dbReference type="SUPFAM" id="SSF52047">
    <property type="entry name" value="RNI-like"/>
    <property type="match status" value="1"/>
</dbReference>
<dbReference type="InterPro" id="IPR001611">
    <property type="entry name" value="Leu-rich_rpt"/>
</dbReference>
<organism evidence="3 4">
    <name type="scientific">Ostreobium quekettii</name>
    <dbReference type="NCBI Taxonomy" id="121088"/>
    <lineage>
        <taxon>Eukaryota</taxon>
        <taxon>Viridiplantae</taxon>
        <taxon>Chlorophyta</taxon>
        <taxon>core chlorophytes</taxon>
        <taxon>Ulvophyceae</taxon>
        <taxon>TCBD clade</taxon>
        <taxon>Bryopsidales</taxon>
        <taxon>Ostreobineae</taxon>
        <taxon>Ostreobiaceae</taxon>
        <taxon>Ostreobium</taxon>
    </lineage>
</organism>
<comment type="subcellular location">
    <subcellularLocation>
        <location evidence="1">Cytoplasm</location>
        <location evidence="1">Cytoskeleton</location>
        <location evidence="1">Cilium axoneme</location>
    </subcellularLocation>
</comment>
<evidence type="ECO:0000256" key="1">
    <source>
        <dbReference type="ARBA" id="ARBA00004430"/>
    </source>
</evidence>
<reference evidence="3" key="1">
    <citation type="submission" date="2020-12" db="EMBL/GenBank/DDBJ databases">
        <authorList>
            <person name="Iha C."/>
        </authorList>
    </citation>
    <scope>NUCLEOTIDE SEQUENCE</scope>
</reference>
<name>A0A8S1J5H1_9CHLO</name>
<evidence type="ECO:0000313" key="4">
    <source>
        <dbReference type="Proteomes" id="UP000708148"/>
    </source>
</evidence>
<dbReference type="PANTHER" id="PTHR24114">
    <property type="entry name" value="LEUCINE RICH REPEAT FAMILY PROTEIN"/>
    <property type="match status" value="1"/>
</dbReference>
<dbReference type="AlphaFoldDB" id="A0A8S1J5H1"/>
<gene>
    <name evidence="3" type="ORF">OSTQU699_LOCUS6353</name>
</gene>
<feature type="compositionally biased region" description="Basic residues" evidence="2">
    <location>
        <begin position="488"/>
        <end position="506"/>
    </location>
</feature>
<dbReference type="PANTHER" id="PTHR24114:SF2">
    <property type="entry name" value="F-BOX DOMAIN-CONTAINING PROTEIN-RELATED"/>
    <property type="match status" value="1"/>
</dbReference>
<protein>
    <submittedName>
        <fullName evidence="3">Uncharacterized protein</fullName>
    </submittedName>
</protein>
<keyword evidence="4" id="KW-1185">Reference proteome</keyword>
<comment type="caution">
    <text evidence="3">The sequence shown here is derived from an EMBL/GenBank/DDBJ whole genome shotgun (WGS) entry which is preliminary data.</text>
</comment>
<dbReference type="InterPro" id="IPR052394">
    <property type="entry name" value="LRR-containing"/>
</dbReference>
<dbReference type="Gene3D" id="3.80.10.10">
    <property type="entry name" value="Ribonuclease Inhibitor"/>
    <property type="match status" value="2"/>
</dbReference>
<dbReference type="SMART" id="SM00368">
    <property type="entry name" value="LRR_RI"/>
    <property type="match status" value="6"/>
</dbReference>
<dbReference type="InterPro" id="IPR032675">
    <property type="entry name" value="LRR_dom_sf"/>
</dbReference>
<sequence>VVALHHALFVTSLDISLNPRITWRGAAALSELLDTVNIKQHARHQSAIESSPRPPPCLRRLALDGLPIGDAGGRALCDRLICNDALTRLSARGCGIGAASAGSLGWMLQENATLEVLRIGWNSLGALGAAKLSSGLRANGTLRILELSYNGLGQAGASHVGRALVDNGGLTELDLSSNGVGSRACSVIADALSRNTRLAVLHLNSNPLGGDGGRRLLQTLAGSDSLKRIALQGSTFADDPIVVSEKIFSRRNPNGKYTLDLKDPSHRQLVAELVSLRQCQGESTWQQAQLNAQPLDPQIIDDWTERLPEEGVLQVAFAAAEGPPLDVLPITEGDFQCVRQEMSQEGASDYWRLTLIQLMTGTFFFSAAQVDRVVAARLLEASAKEGHWRTDPLKTNFRNVLVDDQEVEVENPATFQVPKRGYMQLDYVSISDVRSGKAPIAARRVPVDDYVFFQLVGVVQALLALENSNKGPAEGDASGKEDKGATRASKRSAKSKSKGRGKKGKKQSQLSAEEPAAQQQGEETSGSMHIPLPSGNAHSQRRGAIMSPRAAKFSEVFRKHLAQVEQLRMSGMPAGVAWRTILQRLRELGVVTEQFAAVWDGEMPSLAPLDVVRSFSSRVFVRCDQVIDLLAVFGDTNQAPGYSPPSGSARVELIQIVFCRIVDLNHFASVLKKLPPEEQTEVHRRLGVLNTVPMARMDHLHLDGLHFCLRLHRGDEAAMCAQMCTVAAGVPRGQVFRDTCINGCPMSIPENERMMKSIVKLGRRVQQPGALRKRRMLQLVRVAIRACCSSSEGHLPHGLNLPAISCNKEVHS</sequence>